<accession>A0A0V1M7Z1</accession>
<dbReference type="Proteomes" id="UP000054843">
    <property type="component" value="Unassembled WGS sequence"/>
</dbReference>
<dbReference type="AlphaFoldDB" id="A0A0V1M7Z1"/>
<evidence type="ECO:0000313" key="1">
    <source>
        <dbReference type="EMBL" id="KRZ67807.1"/>
    </source>
</evidence>
<proteinExistence type="predicted"/>
<organism evidence="1 2">
    <name type="scientific">Trichinella papuae</name>
    <dbReference type="NCBI Taxonomy" id="268474"/>
    <lineage>
        <taxon>Eukaryota</taxon>
        <taxon>Metazoa</taxon>
        <taxon>Ecdysozoa</taxon>
        <taxon>Nematoda</taxon>
        <taxon>Enoplea</taxon>
        <taxon>Dorylaimia</taxon>
        <taxon>Trichinellida</taxon>
        <taxon>Trichinellidae</taxon>
        <taxon>Trichinella</taxon>
    </lineage>
</organism>
<dbReference type="EMBL" id="JYDO01000185">
    <property type="protein sequence ID" value="KRZ67807.1"/>
    <property type="molecule type" value="Genomic_DNA"/>
</dbReference>
<name>A0A0V1M7Z1_9BILA</name>
<sequence>MQIRNGCCTIKSGEVCKAKILILRDKVIIKKHVEFCERYGVKMNLSSSCSAIFSLLAYFGPETKHHNLTIH</sequence>
<comment type="caution">
    <text evidence="1">The sequence shown here is derived from an EMBL/GenBank/DDBJ whole genome shotgun (WGS) entry which is preliminary data.</text>
</comment>
<gene>
    <name evidence="1" type="ORF">T10_389</name>
</gene>
<reference evidence="1 2" key="1">
    <citation type="submission" date="2015-01" db="EMBL/GenBank/DDBJ databases">
        <title>Evolution of Trichinella species and genotypes.</title>
        <authorList>
            <person name="Korhonen P.K."/>
            <person name="Edoardo P."/>
            <person name="Giuseppe L.R."/>
            <person name="Gasser R.B."/>
        </authorList>
    </citation>
    <scope>NUCLEOTIDE SEQUENCE [LARGE SCALE GENOMIC DNA]</scope>
    <source>
        <strain evidence="1">ISS1980</strain>
    </source>
</reference>
<keyword evidence="2" id="KW-1185">Reference proteome</keyword>
<evidence type="ECO:0000313" key="2">
    <source>
        <dbReference type="Proteomes" id="UP000054843"/>
    </source>
</evidence>
<protein>
    <submittedName>
        <fullName evidence="1">Uncharacterized protein</fullName>
    </submittedName>
</protein>